<comment type="caution">
    <text evidence="2">The sequence shown here is derived from an EMBL/GenBank/DDBJ whole genome shotgun (WGS) entry which is preliminary data.</text>
</comment>
<gene>
    <name evidence="2" type="ORF">CYY_002211</name>
</gene>
<keyword evidence="1" id="KW-1133">Transmembrane helix</keyword>
<protein>
    <submittedName>
        <fullName evidence="2">Uncharacterized protein</fullName>
    </submittedName>
</protein>
<feature type="transmembrane region" description="Helical" evidence="1">
    <location>
        <begin position="163"/>
        <end position="180"/>
    </location>
</feature>
<sequence length="187" mass="21292">MSGTPKKNPNGSIAFPYEFTVLKKKQTSEINSELETLMFSYNGKEYNADSNCGLVLQEMGWDTFTNDDKKRIATYFVDHCLHSNGILFSPGGFEGESSPFSKSMFSIFKPTFTYPEITIDSKGDLTMEYWNKDYTNNTVKFNRIVIDSNGDIKSRKIIKSYRTLALFLVTSVAFVGFVLMKKKLIKL</sequence>
<evidence type="ECO:0000313" key="2">
    <source>
        <dbReference type="EMBL" id="KAF2076471.1"/>
    </source>
</evidence>
<evidence type="ECO:0000256" key="1">
    <source>
        <dbReference type="SAM" id="Phobius"/>
    </source>
</evidence>
<proteinExistence type="predicted"/>
<accession>A0A8J4UVD5</accession>
<dbReference type="EMBL" id="AJWJ01000059">
    <property type="protein sequence ID" value="KAF2076471.1"/>
    <property type="molecule type" value="Genomic_DNA"/>
</dbReference>
<dbReference type="OrthoDB" id="18254at2759"/>
<dbReference type="AlphaFoldDB" id="A0A8J4UVD5"/>
<keyword evidence="3" id="KW-1185">Reference proteome</keyword>
<evidence type="ECO:0000313" key="3">
    <source>
        <dbReference type="Proteomes" id="UP000695562"/>
    </source>
</evidence>
<keyword evidence="1" id="KW-0812">Transmembrane</keyword>
<organism evidence="2 3">
    <name type="scientific">Polysphondylium violaceum</name>
    <dbReference type="NCBI Taxonomy" id="133409"/>
    <lineage>
        <taxon>Eukaryota</taxon>
        <taxon>Amoebozoa</taxon>
        <taxon>Evosea</taxon>
        <taxon>Eumycetozoa</taxon>
        <taxon>Dictyostelia</taxon>
        <taxon>Dictyosteliales</taxon>
        <taxon>Dictyosteliaceae</taxon>
        <taxon>Polysphondylium</taxon>
    </lineage>
</organism>
<keyword evidence="1" id="KW-0472">Membrane</keyword>
<reference evidence="2" key="1">
    <citation type="submission" date="2020-01" db="EMBL/GenBank/DDBJ databases">
        <title>Development of genomics and gene disruption for Polysphondylium violaceum indicates a role for the polyketide synthase stlB in stalk morphogenesis.</title>
        <authorList>
            <person name="Narita B."/>
            <person name="Kawabe Y."/>
            <person name="Kin K."/>
            <person name="Saito T."/>
            <person name="Gibbs R."/>
            <person name="Kuspa A."/>
            <person name="Muzny D."/>
            <person name="Queller D."/>
            <person name="Richards S."/>
            <person name="Strassman J."/>
            <person name="Sucgang R."/>
            <person name="Worley K."/>
            <person name="Schaap P."/>
        </authorList>
    </citation>
    <scope>NUCLEOTIDE SEQUENCE</scope>
    <source>
        <strain evidence="2">QSvi11</strain>
    </source>
</reference>
<dbReference type="Proteomes" id="UP000695562">
    <property type="component" value="Unassembled WGS sequence"/>
</dbReference>
<name>A0A8J4UVD5_9MYCE</name>